<sequence length="219" mass="25688">MEKDLNLFTDTSTLAEKLSIDDNPKGPVNLITLKNPILYALSKAEYSVSEKESFLTLVQELCRCFLRQVRKEDDQSYQVFEGDKKGEIYENNPEVSRLSEYLKVKDLVDIIFNPPREGLTLNAMQCQKLGSILVGMIRQGNQETISKECKILEKKLIKYNYRIMRVKNYERKLNDKVRRLEDCRDMLLYDIRNARKKQQSYLKKSNQTSSWDSEIVKIL</sequence>
<reference evidence="1 2" key="1">
    <citation type="submission" date="2016-11" db="EMBL/GenBank/DDBJ databases">
        <title>The macronuclear genome of Stentor coeruleus: a giant cell with tiny introns.</title>
        <authorList>
            <person name="Slabodnick M."/>
            <person name="Ruby J.G."/>
            <person name="Reiff S.B."/>
            <person name="Swart E.C."/>
            <person name="Gosai S."/>
            <person name="Prabakaran S."/>
            <person name="Witkowska E."/>
            <person name="Larue G.E."/>
            <person name="Fisher S."/>
            <person name="Freeman R.M."/>
            <person name="Gunawardena J."/>
            <person name="Chu W."/>
            <person name="Stover N.A."/>
            <person name="Gregory B.D."/>
            <person name="Nowacki M."/>
            <person name="Derisi J."/>
            <person name="Roy S.W."/>
            <person name="Marshall W.F."/>
            <person name="Sood P."/>
        </authorList>
    </citation>
    <scope>NUCLEOTIDE SEQUENCE [LARGE SCALE GENOMIC DNA]</scope>
    <source>
        <strain evidence="1">WM001</strain>
    </source>
</reference>
<name>A0A1R2AW52_9CILI</name>
<keyword evidence="2" id="KW-1185">Reference proteome</keyword>
<comment type="caution">
    <text evidence="1">The sequence shown here is derived from an EMBL/GenBank/DDBJ whole genome shotgun (WGS) entry which is preliminary data.</text>
</comment>
<protein>
    <submittedName>
        <fullName evidence="1">Uncharacterized protein</fullName>
    </submittedName>
</protein>
<evidence type="ECO:0000313" key="1">
    <source>
        <dbReference type="EMBL" id="OMJ68620.1"/>
    </source>
</evidence>
<dbReference type="Proteomes" id="UP000187209">
    <property type="component" value="Unassembled WGS sequence"/>
</dbReference>
<organism evidence="1 2">
    <name type="scientific">Stentor coeruleus</name>
    <dbReference type="NCBI Taxonomy" id="5963"/>
    <lineage>
        <taxon>Eukaryota</taxon>
        <taxon>Sar</taxon>
        <taxon>Alveolata</taxon>
        <taxon>Ciliophora</taxon>
        <taxon>Postciliodesmatophora</taxon>
        <taxon>Heterotrichea</taxon>
        <taxon>Heterotrichida</taxon>
        <taxon>Stentoridae</taxon>
        <taxon>Stentor</taxon>
    </lineage>
</organism>
<dbReference type="EMBL" id="MPUH01001303">
    <property type="protein sequence ID" value="OMJ68620.1"/>
    <property type="molecule type" value="Genomic_DNA"/>
</dbReference>
<proteinExistence type="predicted"/>
<evidence type="ECO:0000313" key="2">
    <source>
        <dbReference type="Proteomes" id="UP000187209"/>
    </source>
</evidence>
<dbReference type="AlphaFoldDB" id="A0A1R2AW52"/>
<accession>A0A1R2AW52</accession>
<gene>
    <name evidence="1" type="ORF">SteCoe_33882</name>
</gene>